<evidence type="ECO:0000256" key="5">
    <source>
        <dbReference type="PIRSR" id="PIRSR005054-50"/>
    </source>
</evidence>
<evidence type="ECO:0000313" key="7">
    <source>
        <dbReference type="EMBL" id="HFK24374.1"/>
    </source>
</evidence>
<evidence type="ECO:0000256" key="3">
    <source>
        <dbReference type="ARBA" id="ARBA00023118"/>
    </source>
</evidence>
<dbReference type="InterPro" id="IPR010156">
    <property type="entry name" value="CRISPR-assoc_prot_Cas6"/>
</dbReference>
<dbReference type="InterPro" id="IPR045747">
    <property type="entry name" value="CRISPR-assoc_prot_Cas6_N_sf"/>
</dbReference>
<dbReference type="PIRSF" id="PIRSF005054">
    <property type="entry name" value="PF1131"/>
    <property type="match status" value="1"/>
</dbReference>
<feature type="active site" description="Proton acceptor" evidence="5">
    <location>
        <position position="29"/>
    </location>
</feature>
<comment type="function">
    <text evidence="4">CRISPR (clustered regularly interspaced short palindromic repeat), is an adaptive immune system that provides protection against mobile genetic elements (viruses, transposable elements and conjugative plasmids). CRISPR clusters contain sequences complementary to antecedent mobile elements and target invading nucleic acids. CRISPR clusters are transcribed and processed into CRISPR RNA (crRNA).</text>
</comment>
<evidence type="ECO:0000259" key="6">
    <source>
        <dbReference type="Pfam" id="PF01881"/>
    </source>
</evidence>
<dbReference type="CDD" id="cd21140">
    <property type="entry name" value="Cas6_I-like"/>
    <property type="match status" value="1"/>
</dbReference>
<keyword evidence="2" id="KW-0694">RNA-binding</keyword>
<evidence type="ECO:0000256" key="2">
    <source>
        <dbReference type="ARBA" id="ARBA00022884"/>
    </source>
</evidence>
<dbReference type="GO" id="GO:0051607">
    <property type="term" value="P:defense response to virus"/>
    <property type="evidence" value="ECO:0007669"/>
    <property type="project" value="UniProtKB-KW"/>
</dbReference>
<feature type="active site" description="Proton donor" evidence="5">
    <location>
        <position position="41"/>
    </location>
</feature>
<accession>A0A7C3J6Y4</accession>
<name>A0A7C3J6Y4_UNCW3</name>
<dbReference type="PANTHER" id="PTHR36984">
    <property type="entry name" value="CRISPR-ASSOCIATED ENDORIBONUCLEASE CAS6 1"/>
    <property type="match status" value="1"/>
</dbReference>
<comment type="caution">
    <text evidence="7">The sequence shown here is derived from an EMBL/GenBank/DDBJ whole genome shotgun (WGS) entry which is preliminary data.</text>
</comment>
<organism evidence="7">
    <name type="scientific">candidate division WOR-3 bacterium</name>
    <dbReference type="NCBI Taxonomy" id="2052148"/>
    <lineage>
        <taxon>Bacteria</taxon>
        <taxon>Bacteria division WOR-3</taxon>
    </lineage>
</organism>
<feature type="domain" description="CRISPR associated protein Cas6 C-terminal" evidence="6">
    <location>
        <begin position="119"/>
        <end position="246"/>
    </location>
</feature>
<dbReference type="NCBIfam" id="TIGR01877">
    <property type="entry name" value="cas_cas6"/>
    <property type="match status" value="1"/>
</dbReference>
<sequence length="253" mass="29897">MRVRLKFISDKNNITLPVHYNYLLQGFIYDHLSDFLRDKIHNEGYNFEKKIFRFFTFSKIFGKFDIVENNIIFNREIYFWISSPINDILNSFASHLIKQKNLKIGSEYLNLVSIEVPLEKKIKEDFNIKTLSPITTYTTLYGLNNKKKTYFYSPFEKEFSDFLEKNIKDKYFAFYGQKGEENADDLKFEIKPLYVSKRNEHVIIYKKTVIKAWSGIYTIKGSPSLLKLAYEAGIGSKNSQGFGMIEEYEDNNE</sequence>
<dbReference type="Gene3D" id="3.30.70.1890">
    <property type="match status" value="1"/>
</dbReference>
<protein>
    <recommendedName>
        <fullName evidence="4">CRISPR-associated endoribonuclease</fullName>
    </recommendedName>
</protein>
<dbReference type="Pfam" id="PF01881">
    <property type="entry name" value="Cas_Cas6_C"/>
    <property type="match status" value="1"/>
</dbReference>
<dbReference type="Gene3D" id="3.30.70.1900">
    <property type="match status" value="1"/>
</dbReference>
<reference evidence="7" key="1">
    <citation type="journal article" date="2020" name="mSystems">
        <title>Genome- and Community-Level Interaction Insights into Carbon Utilization and Element Cycling Functions of Hydrothermarchaeota in Hydrothermal Sediment.</title>
        <authorList>
            <person name="Zhou Z."/>
            <person name="Liu Y."/>
            <person name="Xu W."/>
            <person name="Pan J."/>
            <person name="Luo Z.H."/>
            <person name="Li M."/>
        </authorList>
    </citation>
    <scope>NUCLEOTIDE SEQUENCE [LARGE SCALE GENOMIC DNA]</scope>
    <source>
        <strain evidence="7">SpSt-464</strain>
    </source>
</reference>
<evidence type="ECO:0000256" key="4">
    <source>
        <dbReference type="PIRNR" id="PIRNR005054"/>
    </source>
</evidence>
<proteinExistence type="inferred from homology"/>
<dbReference type="InterPro" id="IPR049435">
    <property type="entry name" value="Cas_Cas6_C"/>
</dbReference>
<evidence type="ECO:0000256" key="1">
    <source>
        <dbReference type="ARBA" id="ARBA00005937"/>
    </source>
</evidence>
<dbReference type="GO" id="GO:0003723">
    <property type="term" value="F:RNA binding"/>
    <property type="evidence" value="ECO:0007669"/>
    <property type="project" value="UniProtKB-KW"/>
</dbReference>
<dbReference type="GO" id="GO:0016788">
    <property type="term" value="F:hydrolase activity, acting on ester bonds"/>
    <property type="evidence" value="ECO:0007669"/>
    <property type="project" value="InterPro"/>
</dbReference>
<dbReference type="AlphaFoldDB" id="A0A7C3J6Y4"/>
<keyword evidence="3" id="KW-0051">Antiviral defense</keyword>
<dbReference type="PANTHER" id="PTHR36984:SF1">
    <property type="entry name" value="CRISPR-ASSOCIATED ENDORIBONUCLEASE CAS6 1"/>
    <property type="match status" value="1"/>
</dbReference>
<dbReference type="Pfam" id="PF21350">
    <property type="entry name" value="Cas6_I-A"/>
    <property type="match status" value="1"/>
</dbReference>
<dbReference type="EMBL" id="DSTT01000006">
    <property type="protein sequence ID" value="HFK24374.1"/>
    <property type="molecule type" value="Genomic_DNA"/>
</dbReference>
<gene>
    <name evidence="7" type="primary">cas6</name>
    <name evidence="7" type="ORF">ENS15_07005</name>
</gene>
<comment type="similarity">
    <text evidence="1 4">Belongs to the CRISPR-associated protein Cas6/Cse3/CasE family.</text>
</comment>